<gene>
    <name evidence="1" type="ORF">ATEIFO6365_0016013200</name>
</gene>
<dbReference type="PANTHER" id="PTHR34706:SF2">
    <property type="entry name" value="RFEF"/>
    <property type="match status" value="1"/>
</dbReference>
<dbReference type="PANTHER" id="PTHR34706">
    <property type="entry name" value="SLR1338 PROTEIN"/>
    <property type="match status" value="1"/>
</dbReference>
<sequence>MIENQAVDNRCYCIVAQPPYVADVGPNQLMTPVLFKFDNVPLGNTETFRFKHEYFAFMGKLTKSETGSVIERNRHLPVNFGTVHDNGPIIDVYFENHGMRMKQCEETSIFSRRGSFIIRCGKQLPAGVRTEFVVGLAIRLANGLRPQVLPIAAMRYIADKSYEITHSGVMCICSDTKGLMAGDVVKSEEQRFVTIDFPSGAHSVELVEDDRETFSMVKAYHFLRKYNKTQLAGYYRAERLKHIARNADAWGKKIMEDRSLNDEFIQDLLVLALFDCILFLDNSGSMAREERREQRREICTIIVDVETMIFDNTEDVRVEFLNGPVHGVASEPADLEGLLDYTDDYGQTPLGTELEAKVLNKHVYPKLNRRDAFRPVLISVITDGAPSGEPTDTFKEKIKKCKALLNDREYTRVGDKREEFLPSTMRKLTLNIDVLFQISHVGNDIDAELFIEKLKNDPDLKGSIHCTSYKDLDIVPEGGQNDPVNLYAQAIRRLAGAAFVGLERDSKSQRFKFMDS</sequence>
<reference evidence="1 2" key="1">
    <citation type="submission" date="2020-01" db="EMBL/GenBank/DDBJ databases">
        <title>Aspergillus terreus IFO 6365 whole genome shotgun sequence.</title>
        <authorList>
            <person name="Kanamasa S."/>
            <person name="Takahashi H."/>
        </authorList>
    </citation>
    <scope>NUCLEOTIDE SEQUENCE [LARGE SCALE GENOMIC DNA]</scope>
    <source>
        <strain evidence="1 2">IFO 6365</strain>
    </source>
</reference>
<evidence type="ECO:0000313" key="2">
    <source>
        <dbReference type="Proteomes" id="UP000452235"/>
    </source>
</evidence>
<dbReference type="EMBL" id="BLJY01000016">
    <property type="protein sequence ID" value="GFF21808.1"/>
    <property type="molecule type" value="Genomic_DNA"/>
</dbReference>
<name>A0A5M3ZHA5_ASPTE</name>
<keyword evidence="2" id="KW-1185">Reference proteome</keyword>
<accession>A0A5M3ZHA5</accession>
<comment type="caution">
    <text evidence="1">The sequence shown here is derived from an EMBL/GenBank/DDBJ whole genome shotgun (WGS) entry which is preliminary data.</text>
</comment>
<dbReference type="AlphaFoldDB" id="A0A5M3ZHA5"/>
<dbReference type="Proteomes" id="UP000452235">
    <property type="component" value="Unassembled WGS sequence"/>
</dbReference>
<evidence type="ECO:0000313" key="1">
    <source>
        <dbReference type="EMBL" id="GFF21808.1"/>
    </source>
</evidence>
<organism evidence="1 2">
    <name type="scientific">Aspergillus terreus</name>
    <dbReference type="NCBI Taxonomy" id="33178"/>
    <lineage>
        <taxon>Eukaryota</taxon>
        <taxon>Fungi</taxon>
        <taxon>Dikarya</taxon>
        <taxon>Ascomycota</taxon>
        <taxon>Pezizomycotina</taxon>
        <taxon>Eurotiomycetes</taxon>
        <taxon>Eurotiomycetidae</taxon>
        <taxon>Eurotiales</taxon>
        <taxon>Aspergillaceae</taxon>
        <taxon>Aspergillus</taxon>
        <taxon>Aspergillus subgen. Circumdati</taxon>
    </lineage>
</organism>
<protein>
    <submittedName>
        <fullName evidence="1">Transcription factor RfeF</fullName>
    </submittedName>
</protein>
<dbReference type="OrthoDB" id="4497764at2759"/>
<proteinExistence type="predicted"/>
<dbReference type="VEuPathDB" id="FungiDB:ATEG_10375"/>